<dbReference type="STRING" id="564608.C1MI01"/>
<dbReference type="PANTHER" id="PTHR22988">
    <property type="entry name" value="MYOTONIC DYSTROPHY S/T KINASE-RELATED"/>
    <property type="match status" value="1"/>
</dbReference>
<feature type="compositionally biased region" description="Basic and acidic residues" evidence="5">
    <location>
        <begin position="670"/>
        <end position="694"/>
    </location>
</feature>
<feature type="coiled-coil region" evidence="4">
    <location>
        <begin position="725"/>
        <end position="752"/>
    </location>
</feature>
<keyword evidence="1" id="KW-0597">Phosphoprotein</keyword>
<dbReference type="GO" id="GO:0031032">
    <property type="term" value="P:actomyosin structure organization"/>
    <property type="evidence" value="ECO:0007669"/>
    <property type="project" value="TreeGrafter"/>
</dbReference>
<keyword evidence="7" id="KW-1185">Reference proteome</keyword>
<name>C1MI01_MICPC</name>
<evidence type="ECO:0000313" key="7">
    <source>
        <dbReference type="Proteomes" id="UP000001876"/>
    </source>
</evidence>
<proteinExistence type="predicted"/>
<feature type="compositionally biased region" description="Pro residues" evidence="5">
    <location>
        <begin position="399"/>
        <end position="409"/>
    </location>
</feature>
<dbReference type="KEGG" id="mpp:MICPUCDRAFT_50383"/>
<feature type="compositionally biased region" description="Low complexity" evidence="5">
    <location>
        <begin position="842"/>
        <end position="852"/>
    </location>
</feature>
<dbReference type="GO" id="GO:0005856">
    <property type="term" value="C:cytoskeleton"/>
    <property type="evidence" value="ECO:0007669"/>
    <property type="project" value="TreeGrafter"/>
</dbReference>
<dbReference type="GO" id="GO:0005737">
    <property type="term" value="C:cytoplasm"/>
    <property type="evidence" value="ECO:0007669"/>
    <property type="project" value="TreeGrafter"/>
</dbReference>
<dbReference type="InterPro" id="IPR050839">
    <property type="entry name" value="Rho-assoc_Ser/Thr_Kinase"/>
</dbReference>
<feature type="compositionally biased region" description="Basic and acidic residues" evidence="5">
    <location>
        <begin position="33"/>
        <end position="43"/>
    </location>
</feature>
<dbReference type="OrthoDB" id="10688596at2759"/>
<feature type="compositionally biased region" description="Basic and acidic residues" evidence="5">
    <location>
        <begin position="925"/>
        <end position="942"/>
    </location>
</feature>
<feature type="compositionally biased region" description="Basic and acidic residues" evidence="5">
    <location>
        <begin position="370"/>
        <end position="382"/>
    </location>
</feature>
<evidence type="ECO:0000256" key="4">
    <source>
        <dbReference type="SAM" id="Coils"/>
    </source>
</evidence>
<feature type="region of interest" description="Disordered" evidence="5">
    <location>
        <begin position="1097"/>
        <end position="1125"/>
    </location>
</feature>
<feature type="compositionally biased region" description="Polar residues" evidence="5">
    <location>
        <begin position="829"/>
        <end position="838"/>
    </location>
</feature>
<evidence type="ECO:0000256" key="2">
    <source>
        <dbReference type="ARBA" id="ARBA00047899"/>
    </source>
</evidence>
<feature type="region of interest" description="Disordered" evidence="5">
    <location>
        <begin position="556"/>
        <end position="641"/>
    </location>
</feature>
<feature type="compositionally biased region" description="Low complexity" evidence="5">
    <location>
        <begin position="759"/>
        <end position="768"/>
    </location>
</feature>
<feature type="region of interest" description="Disordered" evidence="5">
    <location>
        <begin position="667"/>
        <end position="694"/>
    </location>
</feature>
<feature type="region of interest" description="Disordered" evidence="5">
    <location>
        <begin position="474"/>
        <end position="513"/>
    </location>
</feature>
<feature type="compositionally biased region" description="Low complexity" evidence="5">
    <location>
        <begin position="209"/>
        <end position="239"/>
    </location>
</feature>
<feature type="compositionally biased region" description="Low complexity" evidence="5">
    <location>
        <begin position="1103"/>
        <end position="1112"/>
    </location>
</feature>
<dbReference type="AlphaFoldDB" id="C1MI01"/>
<evidence type="ECO:0000256" key="1">
    <source>
        <dbReference type="ARBA" id="ARBA00022553"/>
    </source>
</evidence>
<feature type="region of interest" description="Disordered" evidence="5">
    <location>
        <begin position="1178"/>
        <end position="1202"/>
    </location>
</feature>
<feature type="region of interest" description="Disordered" evidence="5">
    <location>
        <begin position="370"/>
        <end position="430"/>
    </location>
</feature>
<feature type="compositionally biased region" description="Basic and acidic residues" evidence="5">
    <location>
        <begin position="949"/>
        <end position="961"/>
    </location>
</feature>
<sequence length="1202" mass="128355">MSRAMSEALSDISYSDTTEVAPMQDVMASPEHVKAVAAKREPPRNSFGIEAEKRENTPERGFLATAESVYTDDDEEREAVAVSRSPARSDAGGGLPPTPAAARPPAPPPRRPPAAAEEAIPPPSASSPTRPATAPSPTRPATAPMSPPQAAAAAAAAVAAAAAEAAARVARESQELDTTVEFLPTPRKREREMNVGEDARATATSPIRSATSPARPSTAAAAAAAAAAETETETDAAAPAVDTHFLRKDGGNQPAVMSSIAGLREEEENSRDKAFEEALERVRQSRREIADKAAKGFEDMRAYYEAELEEVKRAGGSGSTAMPPPPPTVEAVAAAAARAESADRSAEGSRRKAFAWDLDEGAMNETLAREREARAAARENTPRDSVWPGAWNGSYSPPREVPADPPYPLPKQWTSPPKDRANLSEPPEVTYPHDEARKAAAMAAAVAAKQRADENGGVDPLLVPATTNIPMAAAPFSFDSTSGAGKAKDAKSPKPTPPRPSKTQLDFEELQDKHAREVAAYKAAAERAAAASARDAAEYDSTIKKLKEEIAALERREAAAERAAETAERKAETTLASSRDLANRLQARDAEVRELGHQSAVLKEQAASEKTASEEATRKLSNANAELNKRANELRDERMKREAFERSIADLNAKLDAMKRENIATQAKLSRAEDETSRAREKLAAATEKEKESARYALTVSKESEVVRCESAILRSSNQKSADATADAANALQAAKQEIIELRRRCKHLEKDATTRSMASAPAVVAPSQFQTQTQTRAAYASQTSSEGMRAVMRSPERAPSGRARLGPGRDRDENVDPDAPAAGRATTKDISTTSNPIWNLGGVDAADANDPGPDDLHDRSYAHVVPEQRRFVSPPRARAPADHFGPGMVPVLGAGARQPGAESYGWQNAGRVTSGNIGVGMVERSDARKEEVRAERRERAMENAAAEQRQRDAAEADAAARRRKTIADQARAAAAERDRAAAEAAAKRAAAEEAAEEARRAAYEAARDRRPTPPAVAAAAAAANAATTHAVLETAADRYSAAEAKRRGREGSGWFGGHLDGPEPVAKTGKHFVRAGAGAGVGASTDAAPWRLAAEEKRPTHAAPAADANPAAREKPRPFATTESYESWSSHLEALESRLTSLSLERDRLEGELDMMPEGAGKTIAQRRKKTECERRLEDVSHAQTEARHQLKAAHDKYQFE</sequence>
<feature type="compositionally biased region" description="Low complexity" evidence="5">
    <location>
        <begin position="126"/>
        <end position="168"/>
    </location>
</feature>
<gene>
    <name evidence="6" type="ORF">MICPUCDRAFT_50383</name>
</gene>
<feature type="compositionally biased region" description="Basic and acidic residues" evidence="5">
    <location>
        <begin position="556"/>
        <end position="572"/>
    </location>
</feature>
<protein>
    <submittedName>
        <fullName evidence="6">Predicted protein</fullName>
    </submittedName>
</protein>
<comment type="catalytic activity">
    <reaction evidence="2">
        <text>L-threonyl-[protein] + ATP = O-phospho-L-threonyl-[protein] + ADP + H(+)</text>
        <dbReference type="Rhea" id="RHEA:46608"/>
        <dbReference type="Rhea" id="RHEA-COMP:11060"/>
        <dbReference type="Rhea" id="RHEA-COMP:11605"/>
        <dbReference type="ChEBI" id="CHEBI:15378"/>
        <dbReference type="ChEBI" id="CHEBI:30013"/>
        <dbReference type="ChEBI" id="CHEBI:30616"/>
        <dbReference type="ChEBI" id="CHEBI:61977"/>
        <dbReference type="ChEBI" id="CHEBI:456216"/>
        <dbReference type="EC" id="2.7.11.1"/>
    </reaction>
</comment>
<feature type="region of interest" description="Disordered" evidence="5">
    <location>
        <begin position="1044"/>
        <end position="1063"/>
    </location>
</feature>
<dbReference type="Proteomes" id="UP000001876">
    <property type="component" value="Unassembled WGS sequence"/>
</dbReference>
<feature type="region of interest" description="Disordered" evidence="5">
    <location>
        <begin position="33"/>
        <end position="239"/>
    </location>
</feature>
<feature type="compositionally biased region" description="Pro residues" evidence="5">
    <location>
        <begin position="96"/>
        <end position="112"/>
    </location>
</feature>
<feature type="compositionally biased region" description="Basic and acidic residues" evidence="5">
    <location>
        <begin position="586"/>
        <end position="596"/>
    </location>
</feature>
<keyword evidence="4" id="KW-0175">Coiled coil</keyword>
<comment type="catalytic activity">
    <reaction evidence="3">
        <text>L-seryl-[protein] + ATP = O-phospho-L-seryl-[protein] + ADP + H(+)</text>
        <dbReference type="Rhea" id="RHEA:17989"/>
        <dbReference type="Rhea" id="RHEA-COMP:9863"/>
        <dbReference type="Rhea" id="RHEA-COMP:11604"/>
        <dbReference type="ChEBI" id="CHEBI:15378"/>
        <dbReference type="ChEBI" id="CHEBI:29999"/>
        <dbReference type="ChEBI" id="CHEBI:30616"/>
        <dbReference type="ChEBI" id="CHEBI:83421"/>
        <dbReference type="ChEBI" id="CHEBI:456216"/>
        <dbReference type="EC" id="2.7.11.1"/>
    </reaction>
</comment>
<feature type="compositionally biased region" description="Basic and acidic residues" evidence="5">
    <location>
        <begin position="187"/>
        <end position="200"/>
    </location>
</feature>
<dbReference type="EMBL" id="GG663735">
    <property type="protein sequence ID" value="EEH60295.1"/>
    <property type="molecule type" value="Genomic_DNA"/>
</dbReference>
<dbReference type="GeneID" id="9681149"/>
<feature type="compositionally biased region" description="Polar residues" evidence="5">
    <location>
        <begin position="769"/>
        <end position="787"/>
    </location>
</feature>
<evidence type="ECO:0000256" key="3">
    <source>
        <dbReference type="ARBA" id="ARBA00048679"/>
    </source>
</evidence>
<evidence type="ECO:0000313" key="6">
    <source>
        <dbReference type="EMBL" id="EEH60295.1"/>
    </source>
</evidence>
<accession>C1MI01</accession>
<organism evidence="7">
    <name type="scientific">Micromonas pusilla (strain CCMP1545)</name>
    <name type="common">Picoplanktonic green alga</name>
    <dbReference type="NCBI Taxonomy" id="564608"/>
    <lineage>
        <taxon>Eukaryota</taxon>
        <taxon>Viridiplantae</taxon>
        <taxon>Chlorophyta</taxon>
        <taxon>Mamiellophyceae</taxon>
        <taxon>Mamiellales</taxon>
        <taxon>Mamiellaceae</taxon>
        <taxon>Micromonas</taxon>
    </lineage>
</organism>
<feature type="region of interest" description="Disordered" evidence="5">
    <location>
        <begin position="925"/>
        <end position="975"/>
    </location>
</feature>
<dbReference type="RefSeq" id="XP_003055043.1">
    <property type="nucleotide sequence ID" value="XM_003054997.1"/>
</dbReference>
<evidence type="ECO:0000256" key="5">
    <source>
        <dbReference type="SAM" id="MobiDB-lite"/>
    </source>
</evidence>
<feature type="compositionally biased region" description="Basic and acidic residues" evidence="5">
    <location>
        <begin position="627"/>
        <end position="641"/>
    </location>
</feature>
<dbReference type="PANTHER" id="PTHR22988:SF71">
    <property type="entry name" value="CITRON RHO-INTERACTING KINASE"/>
    <property type="match status" value="1"/>
</dbReference>
<dbReference type="GO" id="GO:0004674">
    <property type="term" value="F:protein serine/threonine kinase activity"/>
    <property type="evidence" value="ECO:0007669"/>
    <property type="project" value="UniProtKB-EC"/>
</dbReference>
<reference evidence="6 7" key="1">
    <citation type="journal article" date="2009" name="Science">
        <title>Green evolution and dynamic adaptations revealed by genomes of the marine picoeukaryotes Micromonas.</title>
        <authorList>
            <person name="Worden A.Z."/>
            <person name="Lee J.H."/>
            <person name="Mock T."/>
            <person name="Rouze P."/>
            <person name="Simmons M.P."/>
            <person name="Aerts A.L."/>
            <person name="Allen A.E."/>
            <person name="Cuvelier M.L."/>
            <person name="Derelle E."/>
            <person name="Everett M.V."/>
            <person name="Foulon E."/>
            <person name="Grimwood J."/>
            <person name="Gundlach H."/>
            <person name="Henrissat B."/>
            <person name="Napoli C."/>
            <person name="McDonald S.M."/>
            <person name="Parker M.S."/>
            <person name="Rombauts S."/>
            <person name="Salamov A."/>
            <person name="Von Dassow P."/>
            <person name="Badger J.H."/>
            <person name="Coutinho P.M."/>
            <person name="Demir E."/>
            <person name="Dubchak I."/>
            <person name="Gentemann C."/>
            <person name="Eikrem W."/>
            <person name="Gready J.E."/>
            <person name="John U."/>
            <person name="Lanier W."/>
            <person name="Lindquist E.A."/>
            <person name="Lucas S."/>
            <person name="Mayer K.F."/>
            <person name="Moreau H."/>
            <person name="Not F."/>
            <person name="Otillar R."/>
            <person name="Panaud O."/>
            <person name="Pangilinan J."/>
            <person name="Paulsen I."/>
            <person name="Piegu B."/>
            <person name="Poliakov A."/>
            <person name="Robbens S."/>
            <person name="Schmutz J."/>
            <person name="Toulza E."/>
            <person name="Wyss T."/>
            <person name="Zelensky A."/>
            <person name="Zhou K."/>
            <person name="Armbrust E.V."/>
            <person name="Bhattacharya D."/>
            <person name="Goodenough U.W."/>
            <person name="Van de Peer Y."/>
            <person name="Grigoriev I.V."/>
        </authorList>
    </citation>
    <scope>NUCLEOTIDE SEQUENCE [LARGE SCALE GENOMIC DNA]</scope>
    <source>
        <strain evidence="6 7">CCMP1545</strain>
    </source>
</reference>
<feature type="region of interest" description="Disordered" evidence="5">
    <location>
        <begin position="758"/>
        <end position="856"/>
    </location>
</feature>